<protein>
    <submittedName>
        <fullName evidence="1">Integrase</fullName>
    </submittedName>
</protein>
<gene>
    <name evidence="1" type="ORF">EPI10_020756</name>
</gene>
<accession>A0A5B6WF78</accession>
<dbReference type="Proteomes" id="UP000325315">
    <property type="component" value="Unassembled WGS sequence"/>
</dbReference>
<dbReference type="PANTHER" id="PTHR33067:SF32">
    <property type="entry name" value="ASPARTIC PEPTIDASE DDI1-TYPE DOMAIN-CONTAINING PROTEIN"/>
    <property type="match status" value="1"/>
</dbReference>
<keyword evidence="2" id="KW-1185">Reference proteome</keyword>
<comment type="caution">
    <text evidence="1">The sequence shown here is derived from an EMBL/GenBank/DDBJ whole genome shotgun (WGS) entry which is preliminary data.</text>
</comment>
<dbReference type="PANTHER" id="PTHR33067">
    <property type="entry name" value="RNA-DIRECTED DNA POLYMERASE-RELATED"/>
    <property type="match status" value="1"/>
</dbReference>
<proteinExistence type="predicted"/>
<dbReference type="InterPro" id="IPR021109">
    <property type="entry name" value="Peptidase_aspartic_dom_sf"/>
</dbReference>
<dbReference type="EMBL" id="SMMG02000003">
    <property type="protein sequence ID" value="KAA3480310.1"/>
    <property type="molecule type" value="Genomic_DNA"/>
</dbReference>
<dbReference type="OrthoDB" id="1744168at2759"/>
<reference evidence="2" key="1">
    <citation type="journal article" date="2019" name="Plant Biotechnol. J.">
        <title>Genome sequencing of the Australian wild diploid species Gossypium australe highlights disease resistance and delayed gland morphogenesis.</title>
        <authorList>
            <person name="Cai Y."/>
            <person name="Cai X."/>
            <person name="Wang Q."/>
            <person name="Wang P."/>
            <person name="Zhang Y."/>
            <person name="Cai C."/>
            <person name="Xu Y."/>
            <person name="Wang K."/>
            <person name="Zhou Z."/>
            <person name="Wang C."/>
            <person name="Geng S."/>
            <person name="Li B."/>
            <person name="Dong Q."/>
            <person name="Hou Y."/>
            <person name="Wang H."/>
            <person name="Ai P."/>
            <person name="Liu Z."/>
            <person name="Yi F."/>
            <person name="Sun M."/>
            <person name="An G."/>
            <person name="Cheng J."/>
            <person name="Zhang Y."/>
            <person name="Shi Q."/>
            <person name="Xie Y."/>
            <person name="Shi X."/>
            <person name="Chang Y."/>
            <person name="Huang F."/>
            <person name="Chen Y."/>
            <person name="Hong S."/>
            <person name="Mi L."/>
            <person name="Sun Q."/>
            <person name="Zhang L."/>
            <person name="Zhou B."/>
            <person name="Peng R."/>
            <person name="Zhang X."/>
            <person name="Liu F."/>
        </authorList>
    </citation>
    <scope>NUCLEOTIDE SEQUENCE [LARGE SCALE GENOMIC DNA]</scope>
    <source>
        <strain evidence="2">cv. PA1801</strain>
    </source>
</reference>
<name>A0A5B6WF78_9ROSI</name>
<organism evidence="1 2">
    <name type="scientific">Gossypium australe</name>
    <dbReference type="NCBI Taxonomy" id="47621"/>
    <lineage>
        <taxon>Eukaryota</taxon>
        <taxon>Viridiplantae</taxon>
        <taxon>Streptophyta</taxon>
        <taxon>Embryophyta</taxon>
        <taxon>Tracheophyta</taxon>
        <taxon>Spermatophyta</taxon>
        <taxon>Magnoliopsida</taxon>
        <taxon>eudicotyledons</taxon>
        <taxon>Gunneridae</taxon>
        <taxon>Pentapetalae</taxon>
        <taxon>rosids</taxon>
        <taxon>malvids</taxon>
        <taxon>Malvales</taxon>
        <taxon>Malvaceae</taxon>
        <taxon>Malvoideae</taxon>
        <taxon>Gossypium</taxon>
    </lineage>
</organism>
<dbReference type="Gene3D" id="2.40.70.10">
    <property type="entry name" value="Acid Proteases"/>
    <property type="match status" value="1"/>
</dbReference>
<evidence type="ECO:0000313" key="1">
    <source>
        <dbReference type="EMBL" id="KAA3480310.1"/>
    </source>
</evidence>
<sequence>MLNHISRAQKIILKYFLTRICGSEILFQLGSKPDCYSALLDIGASFNLLSFSVYQQLGLGELKPTSITLSHPFLATSNALINCRNDVLNFSFGNMTLELNVFNVCKQPIEDSNVHEVDFIEQLVHEQFINSKLLNPLENYSIQFEIDDETKNPCIDSVLNSFQGQDKNFYWKQKFEEL</sequence>
<evidence type="ECO:0000313" key="2">
    <source>
        <dbReference type="Proteomes" id="UP000325315"/>
    </source>
</evidence>
<dbReference type="AlphaFoldDB" id="A0A5B6WF78"/>